<dbReference type="InterPro" id="IPR037448">
    <property type="entry name" value="Zig-8"/>
</dbReference>
<dbReference type="InterPro" id="IPR013151">
    <property type="entry name" value="Immunoglobulin_dom"/>
</dbReference>
<name>A0A1V9XNT3_9ACAR</name>
<sequence length="84" mass="9653">VAWIHTSRHMLISMERVLVATDPRFSINSNGERTWYLTISPVQDADKGEYMCQVNTNPMKKIFGYLHVVVPKQRFPMAAQANLC</sequence>
<dbReference type="AlphaFoldDB" id="A0A1V9XNT3"/>
<organism evidence="2 3">
    <name type="scientific">Tropilaelaps mercedesae</name>
    <dbReference type="NCBI Taxonomy" id="418985"/>
    <lineage>
        <taxon>Eukaryota</taxon>
        <taxon>Metazoa</taxon>
        <taxon>Ecdysozoa</taxon>
        <taxon>Arthropoda</taxon>
        <taxon>Chelicerata</taxon>
        <taxon>Arachnida</taxon>
        <taxon>Acari</taxon>
        <taxon>Parasitiformes</taxon>
        <taxon>Mesostigmata</taxon>
        <taxon>Gamasina</taxon>
        <taxon>Dermanyssoidea</taxon>
        <taxon>Laelapidae</taxon>
        <taxon>Tropilaelaps</taxon>
    </lineage>
</organism>
<dbReference type="Proteomes" id="UP000192247">
    <property type="component" value="Unassembled WGS sequence"/>
</dbReference>
<proteinExistence type="predicted"/>
<dbReference type="InterPro" id="IPR007110">
    <property type="entry name" value="Ig-like_dom"/>
</dbReference>
<dbReference type="STRING" id="418985.A0A1V9XNT3"/>
<dbReference type="PANTHER" id="PTHR23279:SF46">
    <property type="entry name" value="DEFECTIVE PROBOSCIS EXTENSION RESPONSE 10, ISOFORM A-RELATED"/>
    <property type="match status" value="1"/>
</dbReference>
<dbReference type="GO" id="GO:0032589">
    <property type="term" value="C:neuron projection membrane"/>
    <property type="evidence" value="ECO:0007669"/>
    <property type="project" value="TreeGrafter"/>
</dbReference>
<dbReference type="Gene3D" id="2.60.40.10">
    <property type="entry name" value="Immunoglobulins"/>
    <property type="match status" value="1"/>
</dbReference>
<reference evidence="2 3" key="1">
    <citation type="journal article" date="2017" name="Gigascience">
        <title>Draft genome of the honey bee ectoparasitic mite, Tropilaelaps mercedesae, is shaped by the parasitic life history.</title>
        <authorList>
            <person name="Dong X."/>
            <person name="Armstrong S.D."/>
            <person name="Xia D."/>
            <person name="Makepeace B.L."/>
            <person name="Darby A.C."/>
            <person name="Kadowaki T."/>
        </authorList>
    </citation>
    <scope>NUCLEOTIDE SEQUENCE [LARGE SCALE GENOMIC DNA]</scope>
    <source>
        <strain evidence="2">Wuxi-XJTLU</strain>
    </source>
</reference>
<evidence type="ECO:0000313" key="2">
    <source>
        <dbReference type="EMBL" id="OQR75018.1"/>
    </source>
</evidence>
<gene>
    <name evidence="2" type="ORF">BIW11_08694</name>
</gene>
<dbReference type="InterPro" id="IPR013783">
    <property type="entry name" value="Ig-like_fold"/>
</dbReference>
<dbReference type="SUPFAM" id="SSF48726">
    <property type="entry name" value="Immunoglobulin"/>
    <property type="match status" value="1"/>
</dbReference>
<dbReference type="OrthoDB" id="10012075at2759"/>
<dbReference type="PROSITE" id="PS50835">
    <property type="entry name" value="IG_LIKE"/>
    <property type="match status" value="1"/>
</dbReference>
<accession>A0A1V9XNT3</accession>
<dbReference type="Pfam" id="PF00047">
    <property type="entry name" value="ig"/>
    <property type="match status" value="1"/>
</dbReference>
<dbReference type="InParanoid" id="A0A1V9XNT3"/>
<comment type="caution">
    <text evidence="2">The sequence shown here is derived from an EMBL/GenBank/DDBJ whole genome shotgun (WGS) entry which is preliminary data.</text>
</comment>
<protein>
    <submittedName>
        <fullName evidence="2">Protein CEPU-1-like</fullName>
    </submittedName>
</protein>
<evidence type="ECO:0000259" key="1">
    <source>
        <dbReference type="PROSITE" id="PS50835"/>
    </source>
</evidence>
<dbReference type="PANTHER" id="PTHR23279">
    <property type="entry name" value="DEFECTIVE PROBOSCIS EXTENSION RESPONSE DPR -RELATED"/>
    <property type="match status" value="1"/>
</dbReference>
<feature type="domain" description="Ig-like" evidence="1">
    <location>
        <begin position="1"/>
        <end position="63"/>
    </location>
</feature>
<dbReference type="EMBL" id="MNPL01007010">
    <property type="protein sequence ID" value="OQR75018.1"/>
    <property type="molecule type" value="Genomic_DNA"/>
</dbReference>
<evidence type="ECO:0000313" key="3">
    <source>
        <dbReference type="Proteomes" id="UP000192247"/>
    </source>
</evidence>
<dbReference type="InterPro" id="IPR036179">
    <property type="entry name" value="Ig-like_dom_sf"/>
</dbReference>
<keyword evidence="3" id="KW-1185">Reference proteome</keyword>
<dbReference type="GO" id="GO:0050808">
    <property type="term" value="P:synapse organization"/>
    <property type="evidence" value="ECO:0007669"/>
    <property type="project" value="TreeGrafter"/>
</dbReference>
<feature type="non-terminal residue" evidence="2">
    <location>
        <position position="1"/>
    </location>
</feature>